<gene>
    <name evidence="8" type="ORF">EGT74_00355</name>
</gene>
<evidence type="ECO:0000313" key="8">
    <source>
        <dbReference type="EMBL" id="RPE12043.1"/>
    </source>
</evidence>
<dbReference type="RefSeq" id="WP_123844457.1">
    <property type="nucleotide sequence ID" value="NZ_RPDH01000001.1"/>
</dbReference>
<keyword evidence="4" id="KW-0238">DNA-binding</keyword>
<dbReference type="InterPro" id="IPR013249">
    <property type="entry name" value="RNA_pol_sigma70_r4_t2"/>
</dbReference>
<dbReference type="SUPFAM" id="SSF88659">
    <property type="entry name" value="Sigma3 and sigma4 domains of RNA polymerase sigma factors"/>
    <property type="match status" value="1"/>
</dbReference>
<dbReference type="EMBL" id="RPDH01000001">
    <property type="protein sequence ID" value="RPE12043.1"/>
    <property type="molecule type" value="Genomic_DNA"/>
</dbReference>
<dbReference type="InterPro" id="IPR007627">
    <property type="entry name" value="RNA_pol_sigma70_r2"/>
</dbReference>
<protein>
    <submittedName>
        <fullName evidence="8">RNA polymerase sigma factor</fullName>
    </submittedName>
</protein>
<accession>A0A3N4PT88</accession>
<dbReference type="InterPro" id="IPR013324">
    <property type="entry name" value="RNA_pol_sigma_r3/r4-like"/>
</dbReference>
<dbReference type="GO" id="GO:0006352">
    <property type="term" value="P:DNA-templated transcription initiation"/>
    <property type="evidence" value="ECO:0007669"/>
    <property type="project" value="InterPro"/>
</dbReference>
<dbReference type="InterPro" id="IPR036388">
    <property type="entry name" value="WH-like_DNA-bd_sf"/>
</dbReference>
<evidence type="ECO:0000256" key="1">
    <source>
        <dbReference type="ARBA" id="ARBA00010641"/>
    </source>
</evidence>
<keyword evidence="3" id="KW-0731">Sigma factor</keyword>
<dbReference type="SUPFAM" id="SSF88946">
    <property type="entry name" value="Sigma2 domain of RNA polymerase sigma factors"/>
    <property type="match status" value="1"/>
</dbReference>
<evidence type="ECO:0000313" key="9">
    <source>
        <dbReference type="Proteomes" id="UP000278351"/>
    </source>
</evidence>
<feature type="domain" description="RNA polymerase sigma-70 region 2" evidence="6">
    <location>
        <begin position="22"/>
        <end position="88"/>
    </location>
</feature>
<evidence type="ECO:0000256" key="3">
    <source>
        <dbReference type="ARBA" id="ARBA00023082"/>
    </source>
</evidence>
<name>A0A3N4PT88_9BACT</name>
<dbReference type="Gene3D" id="1.10.1740.10">
    <property type="match status" value="1"/>
</dbReference>
<dbReference type="InterPro" id="IPR039425">
    <property type="entry name" value="RNA_pol_sigma-70-like"/>
</dbReference>
<evidence type="ECO:0000256" key="5">
    <source>
        <dbReference type="ARBA" id="ARBA00023163"/>
    </source>
</evidence>
<dbReference type="InterPro" id="IPR013325">
    <property type="entry name" value="RNA_pol_sigma_r2"/>
</dbReference>
<dbReference type="Gene3D" id="1.10.10.10">
    <property type="entry name" value="Winged helix-like DNA-binding domain superfamily/Winged helix DNA-binding domain"/>
    <property type="match status" value="1"/>
</dbReference>
<dbReference type="GO" id="GO:0003677">
    <property type="term" value="F:DNA binding"/>
    <property type="evidence" value="ECO:0007669"/>
    <property type="project" value="UniProtKB-KW"/>
</dbReference>
<dbReference type="Proteomes" id="UP000278351">
    <property type="component" value="Unassembled WGS sequence"/>
</dbReference>
<dbReference type="Pfam" id="PF08281">
    <property type="entry name" value="Sigma70_r4_2"/>
    <property type="match status" value="1"/>
</dbReference>
<keyword evidence="5" id="KW-0804">Transcription</keyword>
<evidence type="ECO:0000259" key="6">
    <source>
        <dbReference type="Pfam" id="PF04542"/>
    </source>
</evidence>
<organism evidence="8 9">
    <name type="scientific">Chitinophaga lutea</name>
    <dbReference type="NCBI Taxonomy" id="2488634"/>
    <lineage>
        <taxon>Bacteria</taxon>
        <taxon>Pseudomonadati</taxon>
        <taxon>Bacteroidota</taxon>
        <taxon>Chitinophagia</taxon>
        <taxon>Chitinophagales</taxon>
        <taxon>Chitinophagaceae</taxon>
        <taxon>Chitinophaga</taxon>
    </lineage>
</organism>
<comment type="similarity">
    <text evidence="1">Belongs to the sigma-70 factor family. ECF subfamily.</text>
</comment>
<proteinExistence type="inferred from homology"/>
<dbReference type="InterPro" id="IPR014284">
    <property type="entry name" value="RNA_pol_sigma-70_dom"/>
</dbReference>
<evidence type="ECO:0000256" key="2">
    <source>
        <dbReference type="ARBA" id="ARBA00023015"/>
    </source>
</evidence>
<reference evidence="8 9" key="1">
    <citation type="submission" date="2018-11" db="EMBL/GenBank/DDBJ databases">
        <title>Chitinophaga lutea sp.nov., isolate from arsenic contaminated soil.</title>
        <authorList>
            <person name="Zong Y."/>
        </authorList>
    </citation>
    <scope>NUCLEOTIDE SEQUENCE [LARGE SCALE GENOMIC DNA]</scope>
    <source>
        <strain evidence="8 9">ZY74</strain>
    </source>
</reference>
<feature type="domain" description="RNA polymerase sigma factor 70 region 4 type 2" evidence="7">
    <location>
        <begin position="124"/>
        <end position="174"/>
    </location>
</feature>
<dbReference type="NCBIfam" id="TIGR02937">
    <property type="entry name" value="sigma70-ECF"/>
    <property type="match status" value="1"/>
</dbReference>
<dbReference type="PANTHER" id="PTHR43133">
    <property type="entry name" value="RNA POLYMERASE ECF-TYPE SIGMA FACTO"/>
    <property type="match status" value="1"/>
</dbReference>
<dbReference type="GO" id="GO:0016987">
    <property type="term" value="F:sigma factor activity"/>
    <property type="evidence" value="ECO:0007669"/>
    <property type="project" value="UniProtKB-KW"/>
</dbReference>
<dbReference type="AlphaFoldDB" id="A0A3N4PT88"/>
<dbReference type="PANTHER" id="PTHR43133:SF8">
    <property type="entry name" value="RNA POLYMERASE SIGMA FACTOR HI_1459-RELATED"/>
    <property type="match status" value="1"/>
</dbReference>
<comment type="caution">
    <text evidence="8">The sequence shown here is derived from an EMBL/GenBank/DDBJ whole genome shotgun (WGS) entry which is preliminary data.</text>
</comment>
<keyword evidence="2" id="KW-0805">Transcription regulation</keyword>
<evidence type="ECO:0000259" key="7">
    <source>
        <dbReference type="Pfam" id="PF08281"/>
    </source>
</evidence>
<evidence type="ECO:0000256" key="4">
    <source>
        <dbReference type="ARBA" id="ARBA00023125"/>
    </source>
</evidence>
<sequence length="200" mass="23643">MEDVLLLEGLIKKRQEAYSEVYRKYAKLLYAKAYQILQNRQEAEELVQDFFVNHVLRFSKWGQVVNLKYYLQKGIHNLCIIYLDKQKRIKRNQLQFFREEHAAFPNSGEPVTYQPAIEEYEKSLLDKILSSLSDQQQTAMRLAHIEKCCYKEIASIMKVSRNTVKTHLRLARKNIEKYQAYLQTILQVALVIVFTGSFDL</sequence>
<dbReference type="OrthoDB" id="661434at2"/>
<keyword evidence="9" id="KW-1185">Reference proteome</keyword>
<dbReference type="Pfam" id="PF04542">
    <property type="entry name" value="Sigma70_r2"/>
    <property type="match status" value="1"/>
</dbReference>